<feature type="chain" id="PRO_5043038190" description="Barwin domain-containing protein" evidence="1">
    <location>
        <begin position="21"/>
        <end position="134"/>
    </location>
</feature>
<dbReference type="Proteomes" id="UP001176517">
    <property type="component" value="Unassembled WGS sequence"/>
</dbReference>
<dbReference type="CDD" id="cd22191">
    <property type="entry name" value="DPBB_RlpA_EXP_N-like"/>
    <property type="match status" value="1"/>
</dbReference>
<sequence>MHLTTPLLLASLAFFGTVLARRGCGKTHWTTQDVRYLEPGQGACSYYTDSTLGVCMNPTCVNNKNRCGRTLWVATPDGSLNVTDVQVVDKCGGVFDCDSLWVTKSLFTSLNGDFGSGHIDQLQWGFQCDDDDDN</sequence>
<name>A0AAN6GN39_9BASI</name>
<evidence type="ECO:0000256" key="1">
    <source>
        <dbReference type="SAM" id="SignalP"/>
    </source>
</evidence>
<accession>A0AAN6GN39</accession>
<dbReference type="EMBL" id="JAPDMZ010000202">
    <property type="protein sequence ID" value="KAK0546217.1"/>
    <property type="molecule type" value="Genomic_DNA"/>
</dbReference>
<comment type="caution">
    <text evidence="2">The sequence shown here is derived from an EMBL/GenBank/DDBJ whole genome shotgun (WGS) entry which is preliminary data.</text>
</comment>
<organism evidence="2 3">
    <name type="scientific">Tilletia horrida</name>
    <dbReference type="NCBI Taxonomy" id="155126"/>
    <lineage>
        <taxon>Eukaryota</taxon>
        <taxon>Fungi</taxon>
        <taxon>Dikarya</taxon>
        <taxon>Basidiomycota</taxon>
        <taxon>Ustilaginomycotina</taxon>
        <taxon>Exobasidiomycetes</taxon>
        <taxon>Tilletiales</taxon>
        <taxon>Tilletiaceae</taxon>
        <taxon>Tilletia</taxon>
    </lineage>
</organism>
<dbReference type="Gene3D" id="2.40.40.10">
    <property type="entry name" value="RlpA-like domain"/>
    <property type="match status" value="1"/>
</dbReference>
<reference evidence="2" key="1">
    <citation type="journal article" date="2023" name="PhytoFront">
        <title>Draft Genome Resources of Seven Strains of Tilletia horrida, Causal Agent of Kernel Smut of Rice.</title>
        <authorList>
            <person name="Khanal S."/>
            <person name="Antony Babu S."/>
            <person name="Zhou X.G."/>
        </authorList>
    </citation>
    <scope>NUCLEOTIDE SEQUENCE</scope>
    <source>
        <strain evidence="2">TX6</strain>
    </source>
</reference>
<evidence type="ECO:0000313" key="2">
    <source>
        <dbReference type="EMBL" id="KAK0546217.1"/>
    </source>
</evidence>
<keyword evidence="1" id="KW-0732">Signal</keyword>
<protein>
    <recommendedName>
        <fullName evidence="4">Barwin domain-containing protein</fullName>
    </recommendedName>
</protein>
<evidence type="ECO:0008006" key="4">
    <source>
        <dbReference type="Google" id="ProtNLM"/>
    </source>
</evidence>
<dbReference type="SUPFAM" id="SSF50685">
    <property type="entry name" value="Barwin-like endoglucanases"/>
    <property type="match status" value="1"/>
</dbReference>
<feature type="signal peptide" evidence="1">
    <location>
        <begin position="1"/>
        <end position="20"/>
    </location>
</feature>
<gene>
    <name evidence="2" type="ORF">OC846_005375</name>
</gene>
<proteinExistence type="predicted"/>
<dbReference type="AlphaFoldDB" id="A0AAN6GN39"/>
<keyword evidence="3" id="KW-1185">Reference proteome</keyword>
<dbReference type="InterPro" id="IPR036908">
    <property type="entry name" value="RlpA-like_sf"/>
</dbReference>
<evidence type="ECO:0000313" key="3">
    <source>
        <dbReference type="Proteomes" id="UP001176517"/>
    </source>
</evidence>